<dbReference type="InterPro" id="IPR039448">
    <property type="entry name" value="Beta_helix"/>
</dbReference>
<evidence type="ECO:0000313" key="9">
    <source>
        <dbReference type="Proteomes" id="UP000198253"/>
    </source>
</evidence>
<evidence type="ECO:0000256" key="4">
    <source>
        <dbReference type="SAM" id="MobiDB-lite"/>
    </source>
</evidence>
<feature type="compositionally biased region" description="Pro residues" evidence="4">
    <location>
        <begin position="39"/>
        <end position="53"/>
    </location>
</feature>
<evidence type="ECO:0000256" key="1">
    <source>
        <dbReference type="ARBA" id="ARBA00004613"/>
    </source>
</evidence>
<protein>
    <submittedName>
        <fullName evidence="8">Parallel beta-helix repeat (Two copies)</fullName>
    </submittedName>
</protein>
<dbReference type="InterPro" id="IPR055372">
    <property type="entry name" value="CBM96"/>
</dbReference>
<proteinExistence type="predicted"/>
<feature type="signal peptide" evidence="5">
    <location>
        <begin position="1"/>
        <end position="33"/>
    </location>
</feature>
<organism evidence="8 9">
    <name type="scientific">Micromonospora echinospora</name>
    <name type="common">Micromonospora purpurea</name>
    <dbReference type="NCBI Taxonomy" id="1877"/>
    <lineage>
        <taxon>Bacteria</taxon>
        <taxon>Bacillati</taxon>
        <taxon>Actinomycetota</taxon>
        <taxon>Actinomycetes</taxon>
        <taxon>Micromonosporales</taxon>
        <taxon>Micromonosporaceae</taxon>
        <taxon>Micromonospora</taxon>
    </lineage>
</organism>
<dbReference type="RefSeq" id="WP_088980466.1">
    <property type="nucleotide sequence ID" value="NZ_LT607413.1"/>
</dbReference>
<dbReference type="Pfam" id="PF13229">
    <property type="entry name" value="Beta_helix"/>
    <property type="match status" value="1"/>
</dbReference>
<keyword evidence="2" id="KW-0964">Secreted</keyword>
<evidence type="ECO:0000313" key="8">
    <source>
        <dbReference type="EMBL" id="SCE77911.1"/>
    </source>
</evidence>
<dbReference type="AlphaFoldDB" id="A0A1C4V275"/>
<evidence type="ECO:0000259" key="6">
    <source>
        <dbReference type="Pfam" id="PF13229"/>
    </source>
</evidence>
<dbReference type="Pfam" id="PF24517">
    <property type="entry name" value="CBM96"/>
    <property type="match status" value="1"/>
</dbReference>
<evidence type="ECO:0000256" key="5">
    <source>
        <dbReference type="SAM" id="SignalP"/>
    </source>
</evidence>
<evidence type="ECO:0000256" key="2">
    <source>
        <dbReference type="ARBA" id="ARBA00022525"/>
    </source>
</evidence>
<feature type="domain" description="Right handed beta helix" evidence="6">
    <location>
        <begin position="326"/>
        <end position="458"/>
    </location>
</feature>
<feature type="region of interest" description="Disordered" evidence="4">
    <location>
        <begin position="39"/>
        <end position="60"/>
    </location>
</feature>
<dbReference type="Gene3D" id="2.160.20.10">
    <property type="entry name" value="Single-stranded right-handed beta-helix, Pectin lyase-like"/>
    <property type="match status" value="1"/>
</dbReference>
<gene>
    <name evidence="8" type="ORF">GA0070618_0865</name>
</gene>
<evidence type="ECO:0000256" key="3">
    <source>
        <dbReference type="ARBA" id="ARBA00022729"/>
    </source>
</evidence>
<dbReference type="EMBL" id="LT607413">
    <property type="protein sequence ID" value="SCE77911.1"/>
    <property type="molecule type" value="Genomic_DNA"/>
</dbReference>
<dbReference type="SMART" id="SM00710">
    <property type="entry name" value="PbH1"/>
    <property type="match status" value="6"/>
</dbReference>
<reference evidence="9" key="1">
    <citation type="submission" date="2016-06" db="EMBL/GenBank/DDBJ databases">
        <authorList>
            <person name="Varghese N."/>
            <person name="Submissions Spin"/>
        </authorList>
    </citation>
    <scope>NUCLEOTIDE SEQUENCE [LARGE SCALE GENOMIC DNA]</scope>
    <source>
        <strain evidence="9">DSM 43816</strain>
    </source>
</reference>
<comment type="subcellular location">
    <subcellularLocation>
        <location evidence="1">Secreted</location>
    </subcellularLocation>
</comment>
<dbReference type="Proteomes" id="UP000198253">
    <property type="component" value="Chromosome I"/>
</dbReference>
<sequence length="536" mass="54883">MMRTTRGRLVRPTVALLVAVAVAVSGPVDPAAAAIPHVPPPAATPPPAPPDPTSTPASVPVTPVADAWVDSMDPATNHGTGSLKVDGLPVAVAYLRFDAQGVDPEPSALLRFHVETSSSTGVEVRAVGDEPWQETTLTYHDAPPLGAVVGSSGPVSAGTWVSVDVSALVTGDGPVTVALTSANDTGVRITSREGTAKPELLVPAPPNPSPYRVTRTGAVTYEAVSQVTGHSYRGSLKSVVESAVSQLDGRGGGTIAFGPGTFDLGGEFFKLVRIDDITFAGAGMDLTLIRNHSTASADTEPFNTKGAVRMVVRDLTVSAGGAPRSTSDALDFDDGVDVLVERVRVTAARGRGIVFDGKNQGWSSTGNTVRDCVVTGATSDGIELLASSRNTVTGCAISHVGGHGIQINRASADADQPNKTSDRNLVTGNVVDQAGQDGINVDGGTANQIMNNRVTNSADDTAGRDGIRLTSPTGVGCAENVVAGNLATDDQAVRTQRFGLHIATSRCVATVVGPGNDFTGNLSGGIRDVGTDTVYQ</sequence>
<dbReference type="InterPro" id="IPR006626">
    <property type="entry name" value="PbH1"/>
</dbReference>
<keyword evidence="9" id="KW-1185">Reference proteome</keyword>
<dbReference type="InterPro" id="IPR022441">
    <property type="entry name" value="Para_beta_helix_rpt-2"/>
</dbReference>
<dbReference type="SUPFAM" id="SSF51126">
    <property type="entry name" value="Pectin lyase-like"/>
    <property type="match status" value="1"/>
</dbReference>
<feature type="chain" id="PRO_5008705413" evidence="5">
    <location>
        <begin position="34"/>
        <end position="536"/>
    </location>
</feature>
<dbReference type="InterPro" id="IPR012334">
    <property type="entry name" value="Pectin_lyas_fold"/>
</dbReference>
<name>A0A1C4V275_MICEC</name>
<dbReference type="NCBIfam" id="TIGR03804">
    <property type="entry name" value="para_beta_helix"/>
    <property type="match status" value="1"/>
</dbReference>
<dbReference type="GO" id="GO:0005576">
    <property type="term" value="C:extracellular region"/>
    <property type="evidence" value="ECO:0007669"/>
    <property type="project" value="UniProtKB-SubCell"/>
</dbReference>
<evidence type="ECO:0000259" key="7">
    <source>
        <dbReference type="Pfam" id="PF24517"/>
    </source>
</evidence>
<feature type="domain" description="Carbohydrate-binding module family 96" evidence="7">
    <location>
        <begin position="59"/>
        <end position="202"/>
    </location>
</feature>
<accession>A0A1C4V275</accession>
<dbReference type="OrthoDB" id="3348993at2"/>
<dbReference type="InterPro" id="IPR011050">
    <property type="entry name" value="Pectin_lyase_fold/virulence"/>
</dbReference>
<keyword evidence="3 5" id="KW-0732">Signal</keyword>
<dbReference type="InParanoid" id="A0A1C4V275"/>
<dbReference type="NCBIfam" id="NF033679">
    <property type="entry name" value="DNRLRE_dom"/>
    <property type="match status" value="1"/>
</dbReference>